<dbReference type="GO" id="GO:0004222">
    <property type="term" value="F:metalloendopeptidase activity"/>
    <property type="evidence" value="ECO:0007669"/>
    <property type="project" value="InterPro"/>
</dbReference>
<organism evidence="13 14">
    <name type="scientific">Branchiostoma belcheri</name>
    <name type="common">Amphioxus</name>
    <dbReference type="NCBI Taxonomy" id="7741"/>
    <lineage>
        <taxon>Eukaryota</taxon>
        <taxon>Metazoa</taxon>
        <taxon>Chordata</taxon>
        <taxon>Cephalochordata</taxon>
        <taxon>Leptocardii</taxon>
        <taxon>Amphioxiformes</taxon>
        <taxon>Branchiostomatidae</taxon>
        <taxon>Branchiostoma</taxon>
    </lineage>
</organism>
<dbReference type="Gene3D" id="3.30.830.10">
    <property type="entry name" value="Metalloenzyme, LuxS/M16 peptidase-like"/>
    <property type="match status" value="4"/>
</dbReference>
<evidence type="ECO:0000256" key="1">
    <source>
        <dbReference type="ARBA" id="ARBA00007261"/>
    </source>
</evidence>
<evidence type="ECO:0000313" key="14">
    <source>
        <dbReference type="RefSeq" id="XP_019634361.1"/>
    </source>
</evidence>
<dbReference type="GeneID" id="109477516"/>
<dbReference type="FunFam" id="3.30.830.10:FF:000005">
    <property type="entry name" value="nardilysin isoform X1"/>
    <property type="match status" value="1"/>
</dbReference>
<accession>A0A6P4ZXN5</accession>
<feature type="domain" description="Peptidase M16 C-terminal" evidence="10">
    <location>
        <begin position="194"/>
        <end position="368"/>
    </location>
</feature>
<evidence type="ECO:0000259" key="12">
    <source>
        <dbReference type="Pfam" id="PF22456"/>
    </source>
</evidence>
<name>A0A6P4ZXN5_BRABE</name>
<feature type="compositionally biased region" description="Polar residues" evidence="8">
    <location>
        <begin position="922"/>
        <end position="932"/>
    </location>
</feature>
<evidence type="ECO:0000256" key="7">
    <source>
        <dbReference type="RuleBase" id="RU004447"/>
    </source>
</evidence>
<dbReference type="OrthoDB" id="4953at2759"/>
<feature type="region of interest" description="Disordered" evidence="8">
    <location>
        <begin position="1"/>
        <end position="35"/>
    </location>
</feature>
<dbReference type="Pfam" id="PF00675">
    <property type="entry name" value="Peptidase_M16"/>
    <property type="match status" value="1"/>
</dbReference>
<keyword evidence="3" id="KW-0479">Metal-binding</keyword>
<evidence type="ECO:0000259" key="10">
    <source>
        <dbReference type="Pfam" id="PF05193"/>
    </source>
</evidence>
<dbReference type="GO" id="GO:0006508">
    <property type="term" value="P:proteolysis"/>
    <property type="evidence" value="ECO:0007669"/>
    <property type="project" value="UniProtKB-KW"/>
</dbReference>
<evidence type="ECO:0000313" key="13">
    <source>
        <dbReference type="Proteomes" id="UP000515135"/>
    </source>
</evidence>
<dbReference type="InterPro" id="IPR054734">
    <property type="entry name" value="PqqF-like_C_4"/>
</dbReference>
<sequence>MVGFCGDDKPGRPSGLSSGDSGREHPVRKRQKTVRMKEKLSAAALCVGVGSFSDPPDLPGLAHYLEHMVFMGSEKYPDENAFDVFIKKHGGSDNASTDCERTVFQFEIQRKFFREALDRWAQFFISPLLKADSLEREVKAVDSEFQMNLPVDSYRKQQLFSTMAKVGHPMAKFMWGNLASLQQKPSEQGINVHQRLGEFRRTFYSAQYMTLAVQSAETLDTLEEWVSEVFSAVPNNGCPAPNFDDYKDTFDTPNFYKLYKMVPVKSVNQLEITWSLPCQMKHYRVKPLHYLGWLLGHEGKGSVFNLLKKNMWALGLYAGNNELGFEHNTTNAVFNVIVVLTDEGLRNVKEVITVVFQYIQMLQRLGPCRRVYQEIQTIEDKDFRFKDETDPIDYVENVCENMQLYPPQHYLTGDILMFQYDEQVLAEAQNLLTPDRASLLLVSPQFTADCQLRELWFETPYCVSDIPSDWKEAWKDLLENPELHLPAENRFIAKDFSLKEHDLKDSKYPVKILDTPWSRLWYRPDTKFHQPKAYVHFYLKSPLIGRTPQSVVLLDLFLNILAQNLTAVAYDADVAQLVYKFVAEDSGMVIKVSGFSEKLPLLFETIVDYMADFSVTEEMFDAVKTQLRRSYYNHVIKPMQLVRDVRLSILEKVKWTTLDKRQAMRPLVRDDILQFVGQFRRRLYVEGLVQGNYTRQEALQFEEYLVRKLCCSPVPQNLLPGLRVMQIPSGDHVCRFKSFHRSDANSVITNYYQSRPGDIHRLVLMELMVMLMEEPCFDYLRTQEQLGYAVFPTCRDTAGILGFSVTVQTQATNFSVTEADAKMEKFLEEFDKILKNMTEENFSAQVTALVTLKLCADLHLGEEVDRNWEKIVDQTYLFDRLEREIAALHEFSLSELQAWYREHAFTDRHKLSIQVVGEGGSESLTKVRQGQTEDMEADDDCDSGDEGEDEEDDEEDDDSEDEEEEEMEEDCQEANGMDEADLQLEMLPVEEEEAAGTNISDIPAFKRGLTVFPVTHITS</sequence>
<protein>
    <submittedName>
        <fullName evidence="14">Nardilysin-like</fullName>
    </submittedName>
</protein>
<evidence type="ECO:0000256" key="4">
    <source>
        <dbReference type="ARBA" id="ARBA00022801"/>
    </source>
</evidence>
<dbReference type="AlphaFoldDB" id="A0A6P4ZXN5"/>
<feature type="compositionally biased region" description="Basic and acidic residues" evidence="8">
    <location>
        <begin position="1"/>
        <end position="11"/>
    </location>
</feature>
<feature type="compositionally biased region" description="Acidic residues" evidence="8">
    <location>
        <begin position="933"/>
        <end position="994"/>
    </location>
</feature>
<keyword evidence="4" id="KW-0378">Hydrolase</keyword>
<keyword evidence="6" id="KW-0482">Metalloprotease</keyword>
<feature type="domain" description="Peptidase M16 middle/third" evidence="11">
    <location>
        <begin position="383"/>
        <end position="662"/>
    </location>
</feature>
<comment type="similarity">
    <text evidence="1 7">Belongs to the peptidase M16 family.</text>
</comment>
<dbReference type="RefSeq" id="XP_019634361.1">
    <property type="nucleotide sequence ID" value="XM_019778802.1"/>
</dbReference>
<keyword evidence="2" id="KW-0645">Protease</keyword>
<dbReference type="PANTHER" id="PTHR43690">
    <property type="entry name" value="NARDILYSIN"/>
    <property type="match status" value="1"/>
</dbReference>
<dbReference type="KEGG" id="bbel:109477516"/>
<dbReference type="InterPro" id="IPR032632">
    <property type="entry name" value="Peptidase_M16_M"/>
</dbReference>
<reference evidence="14" key="1">
    <citation type="submission" date="2025-08" db="UniProtKB">
        <authorList>
            <consortium name="RefSeq"/>
        </authorList>
    </citation>
    <scope>IDENTIFICATION</scope>
    <source>
        <tissue evidence="14">Gonad</tissue>
    </source>
</reference>
<evidence type="ECO:0000256" key="3">
    <source>
        <dbReference type="ARBA" id="ARBA00022723"/>
    </source>
</evidence>
<dbReference type="InterPro" id="IPR011249">
    <property type="entry name" value="Metalloenz_LuxS/M16"/>
</dbReference>
<dbReference type="InterPro" id="IPR001431">
    <property type="entry name" value="Pept_M16_Zn_BS"/>
</dbReference>
<dbReference type="Pfam" id="PF16187">
    <property type="entry name" value="Peptidase_M16_M"/>
    <property type="match status" value="1"/>
</dbReference>
<dbReference type="FunFam" id="3.30.830.10:FF:000027">
    <property type="entry name" value="nardilysin isoform X1"/>
    <property type="match status" value="1"/>
</dbReference>
<gene>
    <name evidence="14" type="primary">LOC109477516</name>
</gene>
<feature type="domain" description="Coenzyme PQQ synthesis protein F-like C-terminal lobe" evidence="12">
    <location>
        <begin position="767"/>
        <end position="868"/>
    </location>
</feature>
<evidence type="ECO:0000256" key="8">
    <source>
        <dbReference type="SAM" id="MobiDB-lite"/>
    </source>
</evidence>
<proteinExistence type="inferred from homology"/>
<evidence type="ECO:0000256" key="2">
    <source>
        <dbReference type="ARBA" id="ARBA00022670"/>
    </source>
</evidence>
<feature type="domain" description="Peptidase M16 N-terminal" evidence="9">
    <location>
        <begin position="37"/>
        <end position="164"/>
    </location>
</feature>
<dbReference type="PANTHER" id="PTHR43690:SF18">
    <property type="entry name" value="INSULIN-DEGRADING ENZYME-RELATED"/>
    <property type="match status" value="1"/>
</dbReference>
<dbReference type="PROSITE" id="PS00143">
    <property type="entry name" value="INSULINASE"/>
    <property type="match status" value="1"/>
</dbReference>
<dbReference type="GO" id="GO:0046872">
    <property type="term" value="F:metal ion binding"/>
    <property type="evidence" value="ECO:0007669"/>
    <property type="project" value="UniProtKB-KW"/>
</dbReference>
<keyword evidence="13" id="KW-1185">Reference proteome</keyword>
<dbReference type="Pfam" id="PF05193">
    <property type="entry name" value="Peptidase_M16_C"/>
    <property type="match status" value="1"/>
</dbReference>
<dbReference type="Proteomes" id="UP000515135">
    <property type="component" value="Unplaced"/>
</dbReference>
<dbReference type="InterPro" id="IPR007863">
    <property type="entry name" value="Peptidase_M16_C"/>
</dbReference>
<evidence type="ECO:0000256" key="5">
    <source>
        <dbReference type="ARBA" id="ARBA00022833"/>
    </source>
</evidence>
<evidence type="ECO:0000259" key="9">
    <source>
        <dbReference type="Pfam" id="PF00675"/>
    </source>
</evidence>
<evidence type="ECO:0000256" key="6">
    <source>
        <dbReference type="ARBA" id="ARBA00023049"/>
    </source>
</evidence>
<dbReference type="InterPro" id="IPR011765">
    <property type="entry name" value="Pept_M16_N"/>
</dbReference>
<dbReference type="InterPro" id="IPR050626">
    <property type="entry name" value="Peptidase_M16"/>
</dbReference>
<evidence type="ECO:0000259" key="11">
    <source>
        <dbReference type="Pfam" id="PF16187"/>
    </source>
</evidence>
<feature type="region of interest" description="Disordered" evidence="8">
    <location>
        <begin position="922"/>
        <end position="1000"/>
    </location>
</feature>
<dbReference type="Pfam" id="PF22456">
    <property type="entry name" value="PqqF-like_C_4"/>
    <property type="match status" value="1"/>
</dbReference>
<dbReference type="GO" id="GO:0005737">
    <property type="term" value="C:cytoplasm"/>
    <property type="evidence" value="ECO:0007669"/>
    <property type="project" value="UniProtKB-ARBA"/>
</dbReference>
<dbReference type="SUPFAM" id="SSF63411">
    <property type="entry name" value="LuxS/MPP-like metallohydrolase"/>
    <property type="match status" value="4"/>
</dbReference>
<keyword evidence="5" id="KW-0862">Zinc</keyword>